<evidence type="ECO:0000256" key="2">
    <source>
        <dbReference type="ARBA" id="ARBA00022801"/>
    </source>
</evidence>
<proteinExistence type="inferred from homology"/>
<comment type="similarity">
    <text evidence="1">Belongs to the 'GDSL' lipolytic enzyme family.</text>
</comment>
<evidence type="ECO:0000256" key="1">
    <source>
        <dbReference type="ARBA" id="ARBA00008668"/>
    </source>
</evidence>
<evidence type="ECO:0008006" key="7">
    <source>
        <dbReference type="Google" id="ProtNLM"/>
    </source>
</evidence>
<dbReference type="InterPro" id="IPR036514">
    <property type="entry name" value="SGNH_hydro_sf"/>
</dbReference>
<evidence type="ECO:0000256" key="3">
    <source>
        <dbReference type="ARBA" id="ARBA00022963"/>
    </source>
</evidence>
<organism evidence="5 6">
    <name type="scientific">Zingiber officinale</name>
    <name type="common">Ginger</name>
    <name type="synonym">Amomum zingiber</name>
    <dbReference type="NCBI Taxonomy" id="94328"/>
    <lineage>
        <taxon>Eukaryota</taxon>
        <taxon>Viridiplantae</taxon>
        <taxon>Streptophyta</taxon>
        <taxon>Embryophyta</taxon>
        <taxon>Tracheophyta</taxon>
        <taxon>Spermatophyta</taxon>
        <taxon>Magnoliopsida</taxon>
        <taxon>Liliopsida</taxon>
        <taxon>Zingiberales</taxon>
        <taxon>Zingiberaceae</taxon>
        <taxon>Zingiber</taxon>
    </lineage>
</organism>
<dbReference type="PANTHER" id="PTHR45648:SF172">
    <property type="entry name" value="(WILD MALAYSIAN BANANA) HYPOTHETICAL PROTEIN"/>
    <property type="match status" value="1"/>
</dbReference>
<keyword evidence="3" id="KW-0443">Lipid metabolism</keyword>
<dbReference type="AlphaFoldDB" id="A0A8J5GJ65"/>
<gene>
    <name evidence="5" type="ORF">ZIOFF_034873</name>
</gene>
<feature type="signal peptide" evidence="4">
    <location>
        <begin position="1"/>
        <end position="28"/>
    </location>
</feature>
<keyword evidence="6" id="KW-1185">Reference proteome</keyword>
<comment type="caution">
    <text evidence="5">The sequence shown here is derived from an EMBL/GenBank/DDBJ whole genome shotgun (WGS) entry which is preliminary data.</text>
</comment>
<dbReference type="EMBL" id="JACMSC010000010">
    <property type="protein sequence ID" value="KAG6502588.1"/>
    <property type="molecule type" value="Genomic_DNA"/>
</dbReference>
<dbReference type="PANTHER" id="PTHR45648">
    <property type="entry name" value="GDSL LIPASE/ACYLHYDROLASE FAMILY PROTEIN (AFU_ORTHOLOGUE AFUA_4G14700)"/>
    <property type="match status" value="1"/>
</dbReference>
<sequence length="370" mass="39506">MEKLQQAATIFLFLSLISFLANLSTAVAATSRAVSVFGDSTVDVGNNNFLPSDAPKANFHPYGVDFPGRIPTGRFGNGFLAVDFVAHAAGIHRSPPPFLSLRNAVHARRGVNFASAGSGVLDTTGTDVVTMTQQIKDFSTFAGNLRASRGARSAAAFLSKSLFYVSVGSNDLFAISTVLIPGNSTQKDEIVAAVLGQFAGQLRSIYQLGARKFAVIGTGQLGCIPAVRSRVPGGACSPDLNDLSLRYQTATRALLDQLAVELKRFRFSFSDFFEIGSLIQSDPQKYGEFYGAGSSVLWVGRGGAVHSQLYLLQRPETVFLLGRSPPVAGGLPAGSSAVVLRATPVCLPYQHPQFAEELIRNLIYTVYQLC</sequence>
<dbReference type="GO" id="GO:0016042">
    <property type="term" value="P:lipid catabolic process"/>
    <property type="evidence" value="ECO:0007669"/>
    <property type="project" value="UniProtKB-KW"/>
</dbReference>
<dbReference type="GO" id="GO:0016788">
    <property type="term" value="F:hydrolase activity, acting on ester bonds"/>
    <property type="evidence" value="ECO:0007669"/>
    <property type="project" value="InterPro"/>
</dbReference>
<evidence type="ECO:0000256" key="4">
    <source>
        <dbReference type="SAM" id="SignalP"/>
    </source>
</evidence>
<dbReference type="InterPro" id="IPR051058">
    <property type="entry name" value="GDSL_Est/Lipase"/>
</dbReference>
<protein>
    <recommendedName>
        <fullName evidence="7">GDSL esterase/lipase</fullName>
    </recommendedName>
</protein>
<dbReference type="Gene3D" id="3.40.50.1110">
    <property type="entry name" value="SGNH hydrolase"/>
    <property type="match status" value="1"/>
</dbReference>
<keyword evidence="2" id="KW-0378">Hydrolase</keyword>
<dbReference type="Proteomes" id="UP000734854">
    <property type="component" value="Unassembled WGS sequence"/>
</dbReference>
<dbReference type="Pfam" id="PF00657">
    <property type="entry name" value="Lipase_GDSL"/>
    <property type="match status" value="1"/>
</dbReference>
<name>A0A8J5GJ65_ZINOF</name>
<keyword evidence="3" id="KW-0442">Lipid degradation</keyword>
<dbReference type="InterPro" id="IPR001087">
    <property type="entry name" value="GDSL"/>
</dbReference>
<evidence type="ECO:0000313" key="5">
    <source>
        <dbReference type="EMBL" id="KAG6502588.1"/>
    </source>
</evidence>
<reference evidence="5 6" key="1">
    <citation type="submission" date="2020-08" db="EMBL/GenBank/DDBJ databases">
        <title>Plant Genome Project.</title>
        <authorList>
            <person name="Zhang R.-G."/>
        </authorList>
    </citation>
    <scope>NUCLEOTIDE SEQUENCE [LARGE SCALE GENOMIC DNA]</scope>
    <source>
        <tissue evidence="5">Rhizome</tissue>
    </source>
</reference>
<feature type="chain" id="PRO_5035172849" description="GDSL esterase/lipase" evidence="4">
    <location>
        <begin position="29"/>
        <end position="370"/>
    </location>
</feature>
<evidence type="ECO:0000313" key="6">
    <source>
        <dbReference type="Proteomes" id="UP000734854"/>
    </source>
</evidence>
<accession>A0A8J5GJ65</accession>
<keyword evidence="4" id="KW-0732">Signal</keyword>